<dbReference type="RefSeq" id="WP_255044351.1">
    <property type="nucleotide sequence ID" value="NZ_JANEYT010000063.1"/>
</dbReference>
<protein>
    <submittedName>
        <fullName evidence="3">Thioredoxin fold domain-containing protein</fullName>
    </submittedName>
</protein>
<feature type="domain" description="Thioredoxin-like fold" evidence="2">
    <location>
        <begin position="128"/>
        <end position="248"/>
    </location>
</feature>
<dbReference type="InterPro" id="IPR051470">
    <property type="entry name" value="Thiol:disulfide_interchange"/>
</dbReference>
<dbReference type="PANTHER" id="PTHR35272">
    <property type="entry name" value="THIOL:DISULFIDE INTERCHANGE PROTEIN DSBC-RELATED"/>
    <property type="match status" value="1"/>
</dbReference>
<evidence type="ECO:0000313" key="4">
    <source>
        <dbReference type="Proteomes" id="UP001524460"/>
    </source>
</evidence>
<accession>A0ABT1N6C5</accession>
<dbReference type="Pfam" id="PF13098">
    <property type="entry name" value="Thioredoxin_2"/>
    <property type="match status" value="1"/>
</dbReference>
<dbReference type="Gene3D" id="3.40.30.10">
    <property type="entry name" value="Glutaredoxin"/>
    <property type="match status" value="1"/>
</dbReference>
<evidence type="ECO:0000259" key="2">
    <source>
        <dbReference type="Pfam" id="PF13098"/>
    </source>
</evidence>
<feature type="chain" id="PRO_5047175342" evidence="1">
    <location>
        <begin position="22"/>
        <end position="256"/>
    </location>
</feature>
<evidence type="ECO:0000313" key="3">
    <source>
        <dbReference type="EMBL" id="MCQ1060271.1"/>
    </source>
</evidence>
<dbReference type="EMBL" id="JANEYT010000063">
    <property type="protein sequence ID" value="MCQ1060271.1"/>
    <property type="molecule type" value="Genomic_DNA"/>
</dbReference>
<keyword evidence="4" id="KW-1185">Reference proteome</keyword>
<gene>
    <name evidence="3" type="ORF">NHN17_19695</name>
</gene>
<dbReference type="InterPro" id="IPR012336">
    <property type="entry name" value="Thioredoxin-like_fold"/>
</dbReference>
<organism evidence="3 4">
    <name type="scientific">Photobacterium pectinilyticum</name>
    <dbReference type="NCBI Taxonomy" id="2906793"/>
    <lineage>
        <taxon>Bacteria</taxon>
        <taxon>Pseudomonadati</taxon>
        <taxon>Pseudomonadota</taxon>
        <taxon>Gammaproteobacteria</taxon>
        <taxon>Vibrionales</taxon>
        <taxon>Vibrionaceae</taxon>
        <taxon>Photobacterium</taxon>
    </lineage>
</organism>
<name>A0ABT1N6C5_9GAMM</name>
<dbReference type="SUPFAM" id="SSF52833">
    <property type="entry name" value="Thioredoxin-like"/>
    <property type="match status" value="1"/>
</dbReference>
<dbReference type="Proteomes" id="UP001524460">
    <property type="component" value="Unassembled WGS sequence"/>
</dbReference>
<proteinExistence type="predicted"/>
<reference evidence="3 4" key="1">
    <citation type="submission" date="2022-07" db="EMBL/GenBank/DDBJ databases">
        <title>Photobacterium pectinilyticum sp. nov., a marine bacterium isolated from surface seawater of Qingdao offshore.</title>
        <authorList>
            <person name="Wang X."/>
        </authorList>
    </citation>
    <scope>NUCLEOTIDE SEQUENCE [LARGE SCALE GENOMIC DNA]</scope>
    <source>
        <strain evidence="3 4">ZSDE20</strain>
    </source>
</reference>
<evidence type="ECO:0000256" key="1">
    <source>
        <dbReference type="SAM" id="SignalP"/>
    </source>
</evidence>
<feature type="signal peptide" evidence="1">
    <location>
        <begin position="1"/>
        <end position="21"/>
    </location>
</feature>
<dbReference type="InterPro" id="IPR036249">
    <property type="entry name" value="Thioredoxin-like_sf"/>
</dbReference>
<dbReference type="PANTHER" id="PTHR35272:SF4">
    <property type="entry name" value="THIOL:DISULFIDE INTERCHANGE PROTEIN DSBG"/>
    <property type="match status" value="1"/>
</dbReference>
<sequence length="256" mass="28370">MRRGAILSAMIASAFSFSALATSPELVMPKILSEGEQQGYFKIIDHVNVEEFDDLSAVLVDTGGREYHLYWVHEDGFITGGHLLTTEGGNLTRKYEQRMTPALDLSTNFDQLYDEGVIFGSTDRDDSGAMYVIYEPHCGYCKNFHAELQPYIEQGLDLRLIPVSFLRANSPDIISAVANAEVPFEALKRFDQTGQFDSVPVTGQLRSQLAANSNFMRDIGVRGTPGVIYKQDGQYVITGALRGNQLKNVADKLMAQ</sequence>
<keyword evidence="1" id="KW-0732">Signal</keyword>
<comment type="caution">
    <text evidence="3">The sequence shown here is derived from an EMBL/GenBank/DDBJ whole genome shotgun (WGS) entry which is preliminary data.</text>
</comment>